<name>A0ABP6U3X6_9ACTN</name>
<sequence>MSSSRTRTSTSPSPSRLARPPALAERLKGAGWSRVAWRNLTGGVVALHRGFKES</sequence>
<gene>
    <name evidence="2" type="ORF">GCM10019016_094800</name>
</gene>
<dbReference type="EMBL" id="BAAAXF010000068">
    <property type="protein sequence ID" value="GAA3502371.1"/>
    <property type="molecule type" value="Genomic_DNA"/>
</dbReference>
<keyword evidence="3" id="KW-1185">Reference proteome</keyword>
<accession>A0ABP6U3X6</accession>
<evidence type="ECO:0000256" key="1">
    <source>
        <dbReference type="SAM" id="MobiDB-lite"/>
    </source>
</evidence>
<dbReference type="Proteomes" id="UP001501455">
    <property type="component" value="Unassembled WGS sequence"/>
</dbReference>
<proteinExistence type="predicted"/>
<protein>
    <submittedName>
        <fullName evidence="2">Uncharacterized protein</fullName>
    </submittedName>
</protein>
<evidence type="ECO:0000313" key="2">
    <source>
        <dbReference type="EMBL" id="GAA3502371.1"/>
    </source>
</evidence>
<organism evidence="2 3">
    <name type="scientific">Streptomyces prasinosporus</name>
    <dbReference type="NCBI Taxonomy" id="68256"/>
    <lineage>
        <taxon>Bacteria</taxon>
        <taxon>Bacillati</taxon>
        <taxon>Actinomycetota</taxon>
        <taxon>Actinomycetes</taxon>
        <taxon>Kitasatosporales</taxon>
        <taxon>Streptomycetaceae</taxon>
        <taxon>Streptomyces</taxon>
        <taxon>Streptomyces albogriseolus group</taxon>
    </lineage>
</organism>
<evidence type="ECO:0000313" key="3">
    <source>
        <dbReference type="Proteomes" id="UP001501455"/>
    </source>
</evidence>
<reference evidence="3" key="1">
    <citation type="journal article" date="2019" name="Int. J. Syst. Evol. Microbiol.">
        <title>The Global Catalogue of Microorganisms (GCM) 10K type strain sequencing project: providing services to taxonomists for standard genome sequencing and annotation.</title>
        <authorList>
            <consortium name="The Broad Institute Genomics Platform"/>
            <consortium name="The Broad Institute Genome Sequencing Center for Infectious Disease"/>
            <person name="Wu L."/>
            <person name="Ma J."/>
        </authorList>
    </citation>
    <scope>NUCLEOTIDE SEQUENCE [LARGE SCALE GENOMIC DNA]</scope>
    <source>
        <strain evidence="3">JCM 4816</strain>
    </source>
</reference>
<comment type="caution">
    <text evidence="2">The sequence shown here is derived from an EMBL/GenBank/DDBJ whole genome shotgun (WGS) entry which is preliminary data.</text>
</comment>
<feature type="region of interest" description="Disordered" evidence="1">
    <location>
        <begin position="1"/>
        <end position="22"/>
    </location>
</feature>